<evidence type="ECO:0000256" key="1">
    <source>
        <dbReference type="SAM" id="Phobius"/>
    </source>
</evidence>
<evidence type="ECO:0000313" key="2">
    <source>
        <dbReference type="EMBL" id="CAB4972906.1"/>
    </source>
</evidence>
<name>A0A6J7LWK3_9ZZZZ</name>
<feature type="transmembrane region" description="Helical" evidence="1">
    <location>
        <begin position="80"/>
        <end position="98"/>
    </location>
</feature>
<accession>A0A6J7LWK3</accession>
<feature type="transmembrane region" description="Helical" evidence="1">
    <location>
        <begin position="55"/>
        <end position="74"/>
    </location>
</feature>
<sequence length="710" mass="75689">MNLNYFPGIDITENTFAQIITNITGQPFIGINLLIIASFPIAAALSYLTIRITGLRGPIAVSLAVAFSLIPYHWGRALGHTYLATLYSAIIGLALVLLIGSGKFEQLMAHRSPRRRALVLSVIAIMVVTVAWTGIYYAVFTLILGAAALLWRFAHRASGRALLIDAVPVAGVGLLSAIGFLPALLTLRADAPLASLGERTPYESVIFAGDLAIALLPLPQSSLLGFGRYNDAVLAAVADAPYGESSVITNHGTWITTAALLVFVAGIILRTRRKSDVAHGAPRLQGGARVTPGLIGYLIVVTLLFFVPWGLNFLFADLVTASIRGWNRLLPMLLLLFILGAATVLRSVPWTKRAVIAIPVAVAIIGIAGLDSALPFRGAYRTSATEAGEITAAARDYSTAVNAAIPEACGILQLPYMAYPEFGVQRGINDYDHFWTSLANPGKRWSYGAVKNTDAGVWSSQLPQVPNDNQIALLKQSGFCAIHLDTRGYVSEALPAIKDDLNGRFGAPLATGFDGRWELYGLGSGWAAPDAELSPEAYAFLHQPMITPDEFTALTRDSLLQSAWWWTTQREGMFTLTPTTPDVPVRGVSGKVRAPKCGPTPVTLTLEADGQRTSVTVAALPDADSPFELTLERPADAQAVLTVEALGAGCDAPGQGKRFAQVIDLSERMIIAADAPNANAAAMTPASVASVVFHTTMLQMPTSRSMTSDE</sequence>
<feature type="transmembrane region" description="Helical" evidence="1">
    <location>
        <begin position="28"/>
        <end position="48"/>
    </location>
</feature>
<protein>
    <submittedName>
        <fullName evidence="2">Unannotated protein</fullName>
    </submittedName>
</protein>
<dbReference type="EMBL" id="CAFBNE010000223">
    <property type="protein sequence ID" value="CAB4972906.1"/>
    <property type="molecule type" value="Genomic_DNA"/>
</dbReference>
<feature type="transmembrane region" description="Helical" evidence="1">
    <location>
        <begin position="290"/>
        <end position="309"/>
    </location>
</feature>
<feature type="transmembrane region" description="Helical" evidence="1">
    <location>
        <begin position="205"/>
        <end position="227"/>
    </location>
</feature>
<keyword evidence="1" id="KW-0812">Transmembrane</keyword>
<feature type="transmembrane region" description="Helical" evidence="1">
    <location>
        <begin position="118"/>
        <end position="151"/>
    </location>
</feature>
<dbReference type="AlphaFoldDB" id="A0A6J7LWK3"/>
<keyword evidence="1" id="KW-1133">Transmembrane helix</keyword>
<feature type="transmembrane region" description="Helical" evidence="1">
    <location>
        <begin position="329"/>
        <end position="348"/>
    </location>
</feature>
<reference evidence="2" key="1">
    <citation type="submission" date="2020-05" db="EMBL/GenBank/DDBJ databases">
        <authorList>
            <person name="Chiriac C."/>
            <person name="Salcher M."/>
            <person name="Ghai R."/>
            <person name="Kavagutti S V."/>
        </authorList>
    </citation>
    <scope>NUCLEOTIDE SEQUENCE</scope>
</reference>
<feature type="transmembrane region" description="Helical" evidence="1">
    <location>
        <begin position="247"/>
        <end position="269"/>
    </location>
</feature>
<proteinExistence type="predicted"/>
<organism evidence="2">
    <name type="scientific">freshwater metagenome</name>
    <dbReference type="NCBI Taxonomy" id="449393"/>
    <lineage>
        <taxon>unclassified sequences</taxon>
        <taxon>metagenomes</taxon>
        <taxon>ecological metagenomes</taxon>
    </lineage>
</organism>
<feature type="transmembrane region" description="Helical" evidence="1">
    <location>
        <begin position="355"/>
        <end position="376"/>
    </location>
</feature>
<keyword evidence="1" id="KW-0472">Membrane</keyword>
<gene>
    <name evidence="2" type="ORF">UFOPK3772_03524</name>
</gene>
<feature type="transmembrane region" description="Helical" evidence="1">
    <location>
        <begin position="163"/>
        <end position="185"/>
    </location>
</feature>